<dbReference type="RefSeq" id="WP_118862743.1">
    <property type="nucleotide sequence ID" value="NZ_QWLV01000001.1"/>
</dbReference>
<dbReference type="InterPro" id="IPR039422">
    <property type="entry name" value="MarR/SlyA-like"/>
</dbReference>
<reference evidence="5 6" key="1">
    <citation type="submission" date="2018-08" db="EMBL/GenBank/DDBJ databases">
        <title>The multiple taxonomic identification of Sphingomonas gilva.</title>
        <authorList>
            <person name="Zhu D."/>
            <person name="Zheng S."/>
        </authorList>
    </citation>
    <scope>NUCLEOTIDE SEQUENCE [LARGE SCALE GENOMIC DNA]</scope>
    <source>
        <strain evidence="5 6">ZDH117</strain>
    </source>
</reference>
<accession>A0A396RRR5</accession>
<gene>
    <name evidence="5" type="ORF">D1610_03785</name>
</gene>
<keyword evidence="6" id="KW-1185">Reference proteome</keyword>
<evidence type="ECO:0000256" key="2">
    <source>
        <dbReference type="ARBA" id="ARBA00023125"/>
    </source>
</evidence>
<organism evidence="5 6">
    <name type="scientific">Sphingomonas gilva</name>
    <dbReference type="NCBI Taxonomy" id="2305907"/>
    <lineage>
        <taxon>Bacteria</taxon>
        <taxon>Pseudomonadati</taxon>
        <taxon>Pseudomonadota</taxon>
        <taxon>Alphaproteobacteria</taxon>
        <taxon>Sphingomonadales</taxon>
        <taxon>Sphingomonadaceae</taxon>
        <taxon>Sphingomonas</taxon>
    </lineage>
</organism>
<dbReference type="OrthoDB" id="8256382at2"/>
<name>A0A396RRR5_9SPHN</name>
<dbReference type="PROSITE" id="PS50995">
    <property type="entry name" value="HTH_MARR_2"/>
    <property type="match status" value="1"/>
</dbReference>
<protein>
    <submittedName>
        <fullName evidence="5">MarR family transcriptional regulator</fullName>
    </submittedName>
</protein>
<dbReference type="InterPro" id="IPR036390">
    <property type="entry name" value="WH_DNA-bd_sf"/>
</dbReference>
<dbReference type="PANTHER" id="PTHR33164:SF89">
    <property type="entry name" value="MARR FAMILY REGULATORY PROTEIN"/>
    <property type="match status" value="1"/>
</dbReference>
<dbReference type="GO" id="GO:0003700">
    <property type="term" value="F:DNA-binding transcription factor activity"/>
    <property type="evidence" value="ECO:0007669"/>
    <property type="project" value="InterPro"/>
</dbReference>
<dbReference type="Gene3D" id="1.10.10.10">
    <property type="entry name" value="Winged helix-like DNA-binding domain superfamily/Winged helix DNA-binding domain"/>
    <property type="match status" value="1"/>
</dbReference>
<proteinExistence type="predicted"/>
<dbReference type="PANTHER" id="PTHR33164">
    <property type="entry name" value="TRANSCRIPTIONAL REGULATOR, MARR FAMILY"/>
    <property type="match status" value="1"/>
</dbReference>
<dbReference type="PRINTS" id="PR00598">
    <property type="entry name" value="HTHMARR"/>
</dbReference>
<feature type="domain" description="HTH marR-type" evidence="4">
    <location>
        <begin position="22"/>
        <end position="154"/>
    </location>
</feature>
<dbReference type="InterPro" id="IPR000835">
    <property type="entry name" value="HTH_MarR-typ"/>
</dbReference>
<dbReference type="InterPro" id="IPR036388">
    <property type="entry name" value="WH-like_DNA-bd_sf"/>
</dbReference>
<keyword evidence="3" id="KW-0804">Transcription</keyword>
<sequence length="157" mass="16846">MEGRGIATRAGNGDDIALGILDDLAGYHLRRASSVFANDFARALAGTGMRQVLFGILSIIAANPRINQGNVGRALGIQRANMVSLVNELVDRDLVLREVAADDRRAFSLTLTPAGRKIVAQCVKLIEAHEARLLADLSAKERTALIAMLSRIEAKEA</sequence>
<evidence type="ECO:0000256" key="1">
    <source>
        <dbReference type="ARBA" id="ARBA00023015"/>
    </source>
</evidence>
<dbReference type="EMBL" id="QWLV01000001">
    <property type="protein sequence ID" value="RHW19238.1"/>
    <property type="molecule type" value="Genomic_DNA"/>
</dbReference>
<evidence type="ECO:0000259" key="4">
    <source>
        <dbReference type="PROSITE" id="PS50995"/>
    </source>
</evidence>
<dbReference type="SUPFAM" id="SSF46785">
    <property type="entry name" value="Winged helix' DNA-binding domain"/>
    <property type="match status" value="1"/>
</dbReference>
<keyword evidence="2" id="KW-0238">DNA-binding</keyword>
<evidence type="ECO:0000313" key="6">
    <source>
        <dbReference type="Proteomes" id="UP000266693"/>
    </source>
</evidence>
<evidence type="ECO:0000256" key="3">
    <source>
        <dbReference type="ARBA" id="ARBA00023163"/>
    </source>
</evidence>
<dbReference type="SMART" id="SM00347">
    <property type="entry name" value="HTH_MARR"/>
    <property type="match status" value="1"/>
</dbReference>
<dbReference type="Pfam" id="PF12802">
    <property type="entry name" value="MarR_2"/>
    <property type="match status" value="1"/>
</dbReference>
<dbReference type="InterPro" id="IPR023187">
    <property type="entry name" value="Tscrpt_reg_MarR-type_CS"/>
</dbReference>
<dbReference type="GO" id="GO:0006950">
    <property type="term" value="P:response to stress"/>
    <property type="evidence" value="ECO:0007669"/>
    <property type="project" value="TreeGrafter"/>
</dbReference>
<evidence type="ECO:0000313" key="5">
    <source>
        <dbReference type="EMBL" id="RHW19238.1"/>
    </source>
</evidence>
<keyword evidence="1" id="KW-0805">Transcription regulation</keyword>
<comment type="caution">
    <text evidence="5">The sequence shown here is derived from an EMBL/GenBank/DDBJ whole genome shotgun (WGS) entry which is preliminary data.</text>
</comment>
<dbReference type="Proteomes" id="UP000266693">
    <property type="component" value="Unassembled WGS sequence"/>
</dbReference>
<dbReference type="PROSITE" id="PS01117">
    <property type="entry name" value="HTH_MARR_1"/>
    <property type="match status" value="1"/>
</dbReference>
<dbReference type="GO" id="GO:0003677">
    <property type="term" value="F:DNA binding"/>
    <property type="evidence" value="ECO:0007669"/>
    <property type="project" value="UniProtKB-KW"/>
</dbReference>
<dbReference type="AlphaFoldDB" id="A0A396RRR5"/>